<dbReference type="CDD" id="cd01949">
    <property type="entry name" value="GGDEF"/>
    <property type="match status" value="1"/>
</dbReference>
<feature type="transmembrane region" description="Helical" evidence="1">
    <location>
        <begin position="15"/>
        <end position="35"/>
    </location>
</feature>
<dbReference type="CDD" id="cd01948">
    <property type="entry name" value="EAL"/>
    <property type="match status" value="1"/>
</dbReference>
<dbReference type="PROSITE" id="PS50112">
    <property type="entry name" value="PAS"/>
    <property type="match status" value="1"/>
</dbReference>
<dbReference type="InterPro" id="IPR043128">
    <property type="entry name" value="Rev_trsase/Diguanyl_cyclase"/>
</dbReference>
<sequence length="748" mass="84199">MSDLLATTLTIGNGAAWILAAVGLAGCGLLGWQLVRTGRLYRAARDEQQNHRELIDNLSEGIYRSLPDGRQLSANPALVRLNGFDTEEEMLAHVTDIAGEWYVDPTRRATFSALLARDGKVEDFVSEIYRYKTRERIWISESARLVCDRKTGRPLYYEGSVREITETVKRLHLQEMFEKLTSQLPGGLFQLLRHKGGRFSVLYASKGFRDLVEYGDGPAPFDPSSFLHIIHPDDRLTYIESLRASGMEMAAWDCEFRLLPMKGKEKWLRVTATPEEIEKGIVWHGYLSDISMRKKNEMKIERLAFYDPLTGLPNRRLLFDHVREQMHQCARENSRGALLFIDLDNFKSLNDTMGHDVGDTFLKQVAERLLAAVGPGDRVARIGGDEFVIVLSLAGSGAAAATRNAIVSANRVLSALRQEFQLGQMMHHTSASIGVLVFDGGEKNPEVLMKNADMAMYQAKTSGRNSVALFDPKVLEKEKQRFALLKDLRSALFENKLDLHYQPQVDTAGRIIGAEALLRWNHATRGAMAPSDLVALAEQFGLAEPLGRAVVETGVGTLALWKKNPRMAELRMAINISLQSLRDPDFVDFLQQRLEAHGLDPRLLTLEMTERVMAEDQMQIARRMKELKALGIRLSLDDFGTGYSSIAYLKRLPFDELKIDGSFIADIEKSDNDRALVQTMLTMAETLGLSVVAEHVQTVQQEQFLRSAGCTFFQGWYYGRAMTREEFGEFVQTRNPTPILRFPSSREA</sequence>
<dbReference type="Pfam" id="PF00990">
    <property type="entry name" value="GGDEF"/>
    <property type="match status" value="1"/>
</dbReference>
<feature type="domain" description="PAC" evidence="3">
    <location>
        <begin position="252"/>
        <end position="302"/>
    </location>
</feature>
<proteinExistence type="predicted"/>
<dbReference type="InterPro" id="IPR029787">
    <property type="entry name" value="Nucleotide_cyclase"/>
</dbReference>
<dbReference type="SMART" id="SM00091">
    <property type="entry name" value="PAS"/>
    <property type="match status" value="2"/>
</dbReference>
<dbReference type="InterPro" id="IPR000014">
    <property type="entry name" value="PAS"/>
</dbReference>
<dbReference type="InterPro" id="IPR052155">
    <property type="entry name" value="Biofilm_reg_signaling"/>
</dbReference>
<dbReference type="PATRIC" id="fig|391937.3.peg.753"/>
<dbReference type="InterPro" id="IPR035965">
    <property type="entry name" value="PAS-like_dom_sf"/>
</dbReference>
<dbReference type="InterPro" id="IPR001633">
    <property type="entry name" value="EAL_dom"/>
</dbReference>
<dbReference type="EMBL" id="AMRM01000003">
    <property type="protein sequence ID" value="EKF20316.1"/>
    <property type="molecule type" value="Genomic_DNA"/>
</dbReference>
<dbReference type="SUPFAM" id="SSF141868">
    <property type="entry name" value="EAL domain-like"/>
    <property type="match status" value="1"/>
</dbReference>
<keyword evidence="7" id="KW-1185">Reference proteome</keyword>
<evidence type="ECO:0000256" key="1">
    <source>
        <dbReference type="SAM" id="Phobius"/>
    </source>
</evidence>
<dbReference type="eggNOG" id="COG5001">
    <property type="taxonomic scope" value="Bacteria"/>
</dbReference>
<dbReference type="SMART" id="SM00052">
    <property type="entry name" value="EAL"/>
    <property type="match status" value="1"/>
</dbReference>
<evidence type="ECO:0000259" key="4">
    <source>
        <dbReference type="PROSITE" id="PS50883"/>
    </source>
</evidence>
<dbReference type="FunFam" id="3.30.70.270:FF:000001">
    <property type="entry name" value="Diguanylate cyclase domain protein"/>
    <property type="match status" value="1"/>
</dbReference>
<dbReference type="SUPFAM" id="SSF55073">
    <property type="entry name" value="Nucleotide cyclase"/>
    <property type="match status" value="1"/>
</dbReference>
<accession>K2MDR4</accession>
<dbReference type="NCBIfam" id="TIGR00254">
    <property type="entry name" value="GGDEF"/>
    <property type="match status" value="1"/>
</dbReference>
<dbReference type="InterPro" id="IPR000700">
    <property type="entry name" value="PAS-assoc_C"/>
</dbReference>
<protein>
    <submittedName>
        <fullName evidence="6">Diguanylate cyclase</fullName>
    </submittedName>
</protein>
<dbReference type="Gene3D" id="3.30.70.270">
    <property type="match status" value="1"/>
</dbReference>
<dbReference type="PANTHER" id="PTHR44757:SF2">
    <property type="entry name" value="BIOFILM ARCHITECTURE MAINTENANCE PROTEIN MBAA"/>
    <property type="match status" value="1"/>
</dbReference>
<dbReference type="SMART" id="SM00267">
    <property type="entry name" value="GGDEF"/>
    <property type="match status" value="1"/>
</dbReference>
<dbReference type="InterPro" id="IPR000160">
    <property type="entry name" value="GGDEF_dom"/>
</dbReference>
<name>K2MDR4_9HYPH</name>
<feature type="domain" description="EAL" evidence="4">
    <location>
        <begin position="481"/>
        <end position="735"/>
    </location>
</feature>
<evidence type="ECO:0000313" key="6">
    <source>
        <dbReference type="EMBL" id="EKF20316.1"/>
    </source>
</evidence>
<dbReference type="RefSeq" id="WP_008594320.1">
    <property type="nucleotide sequence ID" value="NZ_AMRM01000003.1"/>
</dbReference>
<keyword evidence="1" id="KW-0812">Transmembrane</keyword>
<evidence type="ECO:0000259" key="3">
    <source>
        <dbReference type="PROSITE" id="PS50113"/>
    </source>
</evidence>
<dbReference type="PROSITE" id="PS50883">
    <property type="entry name" value="EAL"/>
    <property type="match status" value="1"/>
</dbReference>
<feature type="domain" description="GGDEF" evidence="5">
    <location>
        <begin position="334"/>
        <end position="472"/>
    </location>
</feature>
<gene>
    <name evidence="6" type="ORF">NA2_03642</name>
</gene>
<dbReference type="STRING" id="391937.NA2_03642"/>
<dbReference type="SUPFAM" id="SSF55785">
    <property type="entry name" value="PYP-like sensor domain (PAS domain)"/>
    <property type="match status" value="2"/>
</dbReference>
<dbReference type="InterPro" id="IPR013655">
    <property type="entry name" value="PAS_fold_3"/>
</dbReference>
<dbReference type="InterPro" id="IPR035919">
    <property type="entry name" value="EAL_sf"/>
</dbReference>
<dbReference type="Pfam" id="PF00563">
    <property type="entry name" value="EAL"/>
    <property type="match status" value="1"/>
</dbReference>
<reference evidence="6 7" key="1">
    <citation type="journal article" date="2012" name="J. Bacteriol.">
        <title>Genome Sequence of Nitratireductor pacificus Type Strain pht-3B.</title>
        <authorList>
            <person name="Lai Q."/>
            <person name="Li G."/>
            <person name="Shao Z."/>
        </authorList>
    </citation>
    <scope>NUCLEOTIDE SEQUENCE [LARGE SCALE GENOMIC DNA]</scope>
    <source>
        <strain evidence="7">pht-3B</strain>
    </source>
</reference>
<dbReference type="OrthoDB" id="9814202at2"/>
<comment type="caution">
    <text evidence="6">The sequence shown here is derived from an EMBL/GenBank/DDBJ whole genome shotgun (WGS) entry which is preliminary data.</text>
</comment>
<evidence type="ECO:0000259" key="5">
    <source>
        <dbReference type="PROSITE" id="PS50887"/>
    </source>
</evidence>
<organism evidence="6 7">
    <name type="scientific">Nitratireductor pacificus pht-3B</name>
    <dbReference type="NCBI Taxonomy" id="391937"/>
    <lineage>
        <taxon>Bacteria</taxon>
        <taxon>Pseudomonadati</taxon>
        <taxon>Pseudomonadota</taxon>
        <taxon>Alphaproteobacteria</taxon>
        <taxon>Hyphomicrobiales</taxon>
        <taxon>Phyllobacteriaceae</taxon>
        <taxon>Nitratireductor</taxon>
    </lineage>
</organism>
<dbReference type="PROSITE" id="PS50113">
    <property type="entry name" value="PAC"/>
    <property type="match status" value="1"/>
</dbReference>
<dbReference type="PANTHER" id="PTHR44757">
    <property type="entry name" value="DIGUANYLATE CYCLASE DGCP"/>
    <property type="match status" value="1"/>
</dbReference>
<dbReference type="PROSITE" id="PS50887">
    <property type="entry name" value="GGDEF"/>
    <property type="match status" value="1"/>
</dbReference>
<feature type="domain" description="PAS" evidence="2">
    <location>
        <begin position="47"/>
        <end position="88"/>
    </location>
</feature>
<dbReference type="CDD" id="cd00130">
    <property type="entry name" value="PAS"/>
    <property type="match status" value="2"/>
</dbReference>
<dbReference type="AlphaFoldDB" id="K2MDR4"/>
<dbReference type="Gene3D" id="3.20.20.450">
    <property type="entry name" value="EAL domain"/>
    <property type="match status" value="1"/>
</dbReference>
<dbReference type="GO" id="GO:0003824">
    <property type="term" value="F:catalytic activity"/>
    <property type="evidence" value="ECO:0007669"/>
    <property type="project" value="UniProtKB-ARBA"/>
</dbReference>
<keyword evidence="1" id="KW-1133">Transmembrane helix</keyword>
<dbReference type="Gene3D" id="3.30.450.20">
    <property type="entry name" value="PAS domain"/>
    <property type="match status" value="2"/>
</dbReference>
<dbReference type="Proteomes" id="UP000006786">
    <property type="component" value="Unassembled WGS sequence"/>
</dbReference>
<dbReference type="Pfam" id="PF08447">
    <property type="entry name" value="PAS_3"/>
    <property type="match status" value="1"/>
</dbReference>
<evidence type="ECO:0000313" key="7">
    <source>
        <dbReference type="Proteomes" id="UP000006786"/>
    </source>
</evidence>
<evidence type="ECO:0000259" key="2">
    <source>
        <dbReference type="PROSITE" id="PS50112"/>
    </source>
</evidence>
<keyword evidence="1" id="KW-0472">Membrane</keyword>